<dbReference type="PANTHER" id="PTHR11347">
    <property type="entry name" value="CYCLIC NUCLEOTIDE PHOSPHODIESTERASE"/>
    <property type="match status" value="1"/>
</dbReference>
<feature type="compositionally biased region" description="Low complexity" evidence="8">
    <location>
        <begin position="171"/>
        <end position="187"/>
    </location>
</feature>
<evidence type="ECO:0000256" key="2">
    <source>
        <dbReference type="ARBA" id="ARBA00022801"/>
    </source>
</evidence>
<dbReference type="GO" id="GO:0046872">
    <property type="term" value="F:metal ion binding"/>
    <property type="evidence" value="ECO:0007669"/>
    <property type="project" value="UniProtKB-KW"/>
</dbReference>
<feature type="domain" description="PDEase" evidence="9">
    <location>
        <begin position="163"/>
        <end position="499"/>
    </location>
</feature>
<dbReference type="PRINTS" id="PR00387">
    <property type="entry name" value="PDIESTERASE1"/>
</dbReference>
<feature type="binding site" evidence="5">
    <location>
        <position position="455"/>
    </location>
    <ligand>
        <name>AMP</name>
        <dbReference type="ChEBI" id="CHEBI:456215"/>
    </ligand>
</feature>
<dbReference type="Proteomes" id="UP000290809">
    <property type="component" value="Unassembled WGS sequence"/>
</dbReference>
<evidence type="ECO:0000259" key="9">
    <source>
        <dbReference type="PROSITE" id="PS51845"/>
    </source>
</evidence>
<dbReference type="InterPro" id="IPR003607">
    <property type="entry name" value="HD/PDEase_dom"/>
</dbReference>
<dbReference type="EC" id="3.1.4.-" evidence="7"/>
<evidence type="ECO:0000313" key="11">
    <source>
        <dbReference type="Proteomes" id="UP000290809"/>
    </source>
</evidence>
<dbReference type="SUPFAM" id="SSF109604">
    <property type="entry name" value="HD-domain/PDEase-like"/>
    <property type="match status" value="1"/>
</dbReference>
<feature type="region of interest" description="Disordered" evidence="8">
    <location>
        <begin position="95"/>
        <end position="207"/>
    </location>
</feature>
<keyword evidence="11" id="KW-1185">Reference proteome</keyword>
<dbReference type="CDD" id="cd00077">
    <property type="entry name" value="HDc"/>
    <property type="match status" value="1"/>
</dbReference>
<feature type="binding site" evidence="6">
    <location>
        <position position="287"/>
    </location>
    <ligand>
        <name>Zn(2+)</name>
        <dbReference type="ChEBI" id="CHEBI:29105"/>
        <label>2</label>
    </ligand>
</feature>
<evidence type="ECO:0000256" key="3">
    <source>
        <dbReference type="ARBA" id="ARBA00023149"/>
    </source>
</evidence>
<feature type="binding site" evidence="6">
    <location>
        <position position="286"/>
    </location>
    <ligand>
        <name>Zn(2+)</name>
        <dbReference type="ChEBI" id="CHEBI:29105"/>
        <label>1</label>
    </ligand>
</feature>
<evidence type="ECO:0000256" key="4">
    <source>
        <dbReference type="PIRSR" id="PIRSR623088-1"/>
    </source>
</evidence>
<dbReference type="AlphaFoldDB" id="A0A430QS62"/>
<evidence type="ECO:0000313" key="10">
    <source>
        <dbReference type="EMBL" id="RTG90532.1"/>
    </source>
</evidence>
<dbReference type="SMART" id="SM00471">
    <property type="entry name" value="HDc"/>
    <property type="match status" value="1"/>
</dbReference>
<keyword evidence="1 6" id="KW-0479">Metal-binding</keyword>
<keyword evidence="3" id="KW-0114">cAMP</keyword>
<organism evidence="10 11">
    <name type="scientific">Schistosoma bovis</name>
    <name type="common">Blood fluke</name>
    <dbReference type="NCBI Taxonomy" id="6184"/>
    <lineage>
        <taxon>Eukaryota</taxon>
        <taxon>Metazoa</taxon>
        <taxon>Spiralia</taxon>
        <taxon>Lophotrochozoa</taxon>
        <taxon>Platyhelminthes</taxon>
        <taxon>Trematoda</taxon>
        <taxon>Digenea</taxon>
        <taxon>Strigeidida</taxon>
        <taxon>Schistosomatoidea</taxon>
        <taxon>Schistosomatidae</taxon>
        <taxon>Schistosoma</taxon>
    </lineage>
</organism>
<evidence type="ECO:0000256" key="8">
    <source>
        <dbReference type="SAM" id="MobiDB-lite"/>
    </source>
</evidence>
<feature type="compositionally biased region" description="Polar residues" evidence="8">
    <location>
        <begin position="101"/>
        <end position="139"/>
    </location>
</feature>
<keyword evidence="2 7" id="KW-0378">Hydrolase</keyword>
<reference evidence="10 11" key="1">
    <citation type="journal article" date="2019" name="PLoS Pathog.">
        <title>Genome sequence of the bovine parasite Schistosoma bovis Tanzania.</title>
        <authorList>
            <person name="Oey H."/>
            <person name="Zakrzewski M."/>
            <person name="Gobert G."/>
            <person name="Gravermann K."/>
            <person name="Stoye J."/>
            <person name="Jones M."/>
            <person name="Mcmanus D."/>
            <person name="Krause L."/>
        </authorList>
    </citation>
    <scope>NUCLEOTIDE SEQUENCE [LARGE SCALE GENOMIC DNA]</scope>
    <source>
        <strain evidence="10 11">TAN1997</strain>
    </source>
</reference>
<comment type="caution">
    <text evidence="10">The sequence shown here is derived from an EMBL/GenBank/DDBJ whole genome shotgun (WGS) entry which is preliminary data.</text>
</comment>
<dbReference type="InterPro" id="IPR036971">
    <property type="entry name" value="PDEase_catalytic_dom_sf"/>
</dbReference>
<protein>
    <recommendedName>
        <fullName evidence="7">Phosphodiesterase</fullName>
        <ecNumber evidence="7">3.1.4.-</ecNumber>
    </recommendedName>
</protein>
<dbReference type="InterPro" id="IPR023088">
    <property type="entry name" value="PDEase"/>
</dbReference>
<name>A0A430QS62_SCHBO</name>
<dbReference type="InterPro" id="IPR002073">
    <property type="entry name" value="PDEase_catalytic_dom"/>
</dbReference>
<evidence type="ECO:0000256" key="1">
    <source>
        <dbReference type="ARBA" id="ARBA00022723"/>
    </source>
</evidence>
<evidence type="ECO:0000256" key="6">
    <source>
        <dbReference type="PIRSR" id="PIRSR623088-3"/>
    </source>
</evidence>
<dbReference type="Pfam" id="PF18100">
    <property type="entry name" value="PDE4_UCR"/>
    <property type="match status" value="1"/>
</dbReference>
<feature type="compositionally biased region" description="Polar residues" evidence="8">
    <location>
        <begin position="152"/>
        <end position="170"/>
    </location>
</feature>
<dbReference type="GO" id="GO:0007165">
    <property type="term" value="P:signal transduction"/>
    <property type="evidence" value="ECO:0007669"/>
    <property type="project" value="InterPro"/>
</dbReference>
<dbReference type="PROSITE" id="PS00126">
    <property type="entry name" value="PDEASE_I_1"/>
    <property type="match status" value="1"/>
</dbReference>
<dbReference type="Gene3D" id="1.10.1300.10">
    <property type="entry name" value="3'5'-cyclic nucleotide phosphodiesterase, catalytic domain"/>
    <property type="match status" value="1"/>
</dbReference>
<dbReference type="Pfam" id="PF00233">
    <property type="entry name" value="PDEase_I"/>
    <property type="match status" value="1"/>
</dbReference>
<dbReference type="EMBL" id="QMKO01001440">
    <property type="protein sequence ID" value="RTG90532.1"/>
    <property type="molecule type" value="Genomic_DNA"/>
</dbReference>
<gene>
    <name evidence="10" type="ORF">DC041_0009032</name>
</gene>
<comment type="cofactor">
    <cofactor evidence="7">
        <name>a divalent metal cation</name>
        <dbReference type="ChEBI" id="CHEBI:60240"/>
    </cofactor>
    <text evidence="7">Binds 2 divalent metal cations per subunit. Site 1 may preferentially bind zinc ions, while site 2 has a preference for magnesium and/or manganese ions.</text>
</comment>
<dbReference type="STRING" id="6184.A0A430QS62"/>
<evidence type="ECO:0000256" key="7">
    <source>
        <dbReference type="RuleBase" id="RU363067"/>
    </source>
</evidence>
<feature type="active site" description="Proton donor" evidence="4">
    <location>
        <position position="246"/>
    </location>
</feature>
<accession>A0A430QS62</accession>
<dbReference type="GO" id="GO:0004114">
    <property type="term" value="F:3',5'-cyclic-nucleotide phosphodiesterase activity"/>
    <property type="evidence" value="ECO:0007669"/>
    <property type="project" value="InterPro"/>
</dbReference>
<feature type="binding site" evidence="5">
    <location>
        <position position="287"/>
    </location>
    <ligand>
        <name>AMP</name>
        <dbReference type="ChEBI" id="CHEBI:456215"/>
    </ligand>
</feature>
<dbReference type="InterPro" id="IPR023174">
    <property type="entry name" value="PDEase_CS"/>
</dbReference>
<dbReference type="FunFam" id="1.10.1300.10:FF:000023">
    <property type="entry name" value="Phosphodiesterase"/>
    <property type="match status" value="1"/>
</dbReference>
<feature type="binding site" evidence="6">
    <location>
        <position position="250"/>
    </location>
    <ligand>
        <name>Zn(2+)</name>
        <dbReference type="ChEBI" id="CHEBI:29105"/>
        <label>1</label>
    </ligand>
</feature>
<comment type="similarity">
    <text evidence="7">Belongs to the cyclic nucleotide phosphodiesterase family.</text>
</comment>
<feature type="binding site" evidence="5">
    <location>
        <begin position="246"/>
        <end position="250"/>
    </location>
    <ligand>
        <name>AMP</name>
        <dbReference type="ChEBI" id="CHEBI:456215"/>
    </ligand>
</feature>
<feature type="binding site" evidence="6">
    <location>
        <position position="287"/>
    </location>
    <ligand>
        <name>Zn(2+)</name>
        <dbReference type="ChEBI" id="CHEBI:29105"/>
        <label>1</label>
    </ligand>
</feature>
<feature type="binding site" evidence="6">
    <location>
        <position position="404"/>
    </location>
    <ligand>
        <name>Zn(2+)</name>
        <dbReference type="ChEBI" id="CHEBI:29105"/>
        <label>1</label>
    </ligand>
</feature>
<sequence>MYILFLNPFEGSDYKIIANETLEELEWCLKQLENIQTKRPVSDMAFSKFKRLLNKELNSFGEADKSRHQISAYICETFLETEKDVETNEEIDSMLERRRSSGQSHNSTIGQDTNTTSKRQSSGTCDPNANVTNTRTPDTSSSLSSSVIKTRLGSTGSMSTESRKSAQLNDSSGLLTTKLSSSSKSTSQNVDDGNGPYLPIHGVETPNDNELEEKRDLLKTFCIDPRVFVRYLLRVESTYHADVPYHNSMHAADVLQTAHFLLQAEALDDVFSDLEILAVLFAAAIHDVDHPGVTNQFLINTGHELALQYNDASVLENHHLYMAFKILTEKDCDIFANLGGKKRQTLRRMVIELVLATDMSKHMSLLADLRTMVETKKVSGSGMLNLDNYADRIQILQNMIHCADLSNPAKPLRLYRKWTGRLIEEFFRQGDKERKLSLEISPMCDRESVEVEKSQVSFIDFVCHPLWETWCDLVHPCAQLILDTLEDNRDWYECHIKESKIKVTQLARPKLATAAEDDEEISTTSGNT</sequence>
<proteinExistence type="inferred from homology"/>
<dbReference type="InterPro" id="IPR040844">
    <property type="entry name" value="PDE4_UCR"/>
</dbReference>
<dbReference type="PROSITE" id="PS51845">
    <property type="entry name" value="PDEASE_I_2"/>
    <property type="match status" value="1"/>
</dbReference>
<feature type="binding site" evidence="5">
    <location>
        <position position="404"/>
    </location>
    <ligand>
        <name>AMP</name>
        <dbReference type="ChEBI" id="CHEBI:456215"/>
    </ligand>
</feature>
<evidence type="ECO:0000256" key="5">
    <source>
        <dbReference type="PIRSR" id="PIRSR623088-2"/>
    </source>
</evidence>